<proteinExistence type="predicted"/>
<feature type="transmembrane region" description="Helical" evidence="1">
    <location>
        <begin position="95"/>
        <end position="114"/>
    </location>
</feature>
<dbReference type="Proteomes" id="UP000762676">
    <property type="component" value="Unassembled WGS sequence"/>
</dbReference>
<dbReference type="AlphaFoldDB" id="A0AAV4ID74"/>
<evidence type="ECO:0000256" key="1">
    <source>
        <dbReference type="SAM" id="Phobius"/>
    </source>
</evidence>
<name>A0AAV4ID74_9GAST</name>
<reference evidence="2 3" key="1">
    <citation type="journal article" date="2021" name="Elife">
        <title>Chloroplast acquisition without the gene transfer in kleptoplastic sea slugs, Plakobranchus ocellatus.</title>
        <authorList>
            <person name="Maeda T."/>
            <person name="Takahashi S."/>
            <person name="Yoshida T."/>
            <person name="Shimamura S."/>
            <person name="Takaki Y."/>
            <person name="Nagai Y."/>
            <person name="Toyoda A."/>
            <person name="Suzuki Y."/>
            <person name="Arimoto A."/>
            <person name="Ishii H."/>
            <person name="Satoh N."/>
            <person name="Nishiyama T."/>
            <person name="Hasebe M."/>
            <person name="Maruyama T."/>
            <person name="Minagawa J."/>
            <person name="Obokata J."/>
            <person name="Shigenobu S."/>
        </authorList>
    </citation>
    <scope>NUCLEOTIDE SEQUENCE [LARGE SCALE GENOMIC DNA]</scope>
</reference>
<dbReference type="EMBL" id="BMAT01013225">
    <property type="protein sequence ID" value="GFS07865.1"/>
    <property type="molecule type" value="Genomic_DNA"/>
</dbReference>
<organism evidence="2 3">
    <name type="scientific">Elysia marginata</name>
    <dbReference type="NCBI Taxonomy" id="1093978"/>
    <lineage>
        <taxon>Eukaryota</taxon>
        <taxon>Metazoa</taxon>
        <taxon>Spiralia</taxon>
        <taxon>Lophotrochozoa</taxon>
        <taxon>Mollusca</taxon>
        <taxon>Gastropoda</taxon>
        <taxon>Heterobranchia</taxon>
        <taxon>Euthyneura</taxon>
        <taxon>Panpulmonata</taxon>
        <taxon>Sacoglossa</taxon>
        <taxon>Placobranchoidea</taxon>
        <taxon>Plakobranchidae</taxon>
        <taxon>Elysia</taxon>
    </lineage>
</organism>
<feature type="transmembrane region" description="Helical" evidence="1">
    <location>
        <begin position="69"/>
        <end position="89"/>
    </location>
</feature>
<keyword evidence="3" id="KW-1185">Reference proteome</keyword>
<protein>
    <recommendedName>
        <fullName evidence="4">Transmembrane protein</fullName>
    </recommendedName>
</protein>
<evidence type="ECO:0000313" key="2">
    <source>
        <dbReference type="EMBL" id="GFS07865.1"/>
    </source>
</evidence>
<evidence type="ECO:0008006" key="4">
    <source>
        <dbReference type="Google" id="ProtNLM"/>
    </source>
</evidence>
<comment type="caution">
    <text evidence="2">The sequence shown here is derived from an EMBL/GenBank/DDBJ whole genome shotgun (WGS) entry which is preliminary data.</text>
</comment>
<keyword evidence="1" id="KW-0472">Membrane</keyword>
<keyword evidence="1" id="KW-1133">Transmembrane helix</keyword>
<sequence length="132" mass="14628">MDSFISISFGNVKFKRTFLQFHSSVDFDELINSSSAPVFVSFCKLARPSLDHEHHWWTWVIDFACSSQFSIISLVLVVAVVSVVIVVVVEVVAVVVVLVTIVVVVVIVVMVVAVEVEKKKQYELVGFKDLGG</sequence>
<gene>
    <name evidence="2" type="ORF">ElyMa_006579600</name>
</gene>
<keyword evidence="1" id="KW-0812">Transmembrane</keyword>
<evidence type="ECO:0000313" key="3">
    <source>
        <dbReference type="Proteomes" id="UP000762676"/>
    </source>
</evidence>
<accession>A0AAV4ID74</accession>